<proteinExistence type="predicted"/>
<feature type="transmembrane region" description="Helical" evidence="5">
    <location>
        <begin position="151"/>
        <end position="169"/>
    </location>
</feature>
<feature type="transmembrane region" description="Helical" evidence="5">
    <location>
        <begin position="6"/>
        <end position="27"/>
    </location>
</feature>
<protein>
    <submittedName>
        <fullName evidence="6">Manganese efflux pump</fullName>
    </submittedName>
</protein>
<evidence type="ECO:0000313" key="7">
    <source>
        <dbReference type="Proteomes" id="UP001596494"/>
    </source>
</evidence>
<feature type="transmembrane region" description="Helical" evidence="5">
    <location>
        <begin position="181"/>
        <end position="198"/>
    </location>
</feature>
<keyword evidence="7" id="KW-1185">Reference proteome</keyword>
<evidence type="ECO:0000256" key="1">
    <source>
        <dbReference type="ARBA" id="ARBA00022475"/>
    </source>
</evidence>
<evidence type="ECO:0000256" key="3">
    <source>
        <dbReference type="ARBA" id="ARBA00022989"/>
    </source>
</evidence>
<keyword evidence="1" id="KW-1003">Cell membrane</keyword>
<feature type="transmembrane region" description="Helical" evidence="5">
    <location>
        <begin position="39"/>
        <end position="58"/>
    </location>
</feature>
<name>A0ABW2K2X9_9BACI</name>
<dbReference type="RefSeq" id="WP_289214643.1">
    <property type="nucleotide sequence ID" value="NZ_JAPVRC010000001.1"/>
</dbReference>
<reference evidence="7" key="1">
    <citation type="journal article" date="2019" name="Int. J. Syst. Evol. Microbiol.">
        <title>The Global Catalogue of Microorganisms (GCM) 10K type strain sequencing project: providing services to taxonomists for standard genome sequencing and annotation.</title>
        <authorList>
            <consortium name="The Broad Institute Genomics Platform"/>
            <consortium name="The Broad Institute Genome Sequencing Center for Infectious Disease"/>
            <person name="Wu L."/>
            <person name="Ma J."/>
        </authorList>
    </citation>
    <scope>NUCLEOTIDE SEQUENCE [LARGE SCALE GENOMIC DNA]</scope>
    <source>
        <strain evidence="7">CCUG 73951</strain>
    </source>
</reference>
<comment type="caution">
    <text evidence="6">The sequence shown here is derived from an EMBL/GenBank/DDBJ whole genome shotgun (WGS) entry which is preliminary data.</text>
</comment>
<keyword evidence="4 5" id="KW-0472">Membrane</keyword>
<dbReference type="Proteomes" id="UP001596494">
    <property type="component" value="Unassembled WGS sequence"/>
</dbReference>
<evidence type="ECO:0000256" key="2">
    <source>
        <dbReference type="ARBA" id="ARBA00022692"/>
    </source>
</evidence>
<dbReference type="EMBL" id="JBHTBY010000006">
    <property type="protein sequence ID" value="MFC7321116.1"/>
    <property type="molecule type" value="Genomic_DNA"/>
</dbReference>
<evidence type="ECO:0000256" key="5">
    <source>
        <dbReference type="SAM" id="Phobius"/>
    </source>
</evidence>
<accession>A0ABW2K2X9</accession>
<evidence type="ECO:0000256" key="4">
    <source>
        <dbReference type="ARBA" id="ARBA00023136"/>
    </source>
</evidence>
<dbReference type="Pfam" id="PF02659">
    <property type="entry name" value="Mntp"/>
    <property type="match status" value="1"/>
</dbReference>
<feature type="transmembrane region" description="Helical" evidence="5">
    <location>
        <begin position="70"/>
        <end position="87"/>
    </location>
</feature>
<organism evidence="6 7">
    <name type="scientific">Halobacillus campisalis</name>
    <dbReference type="NCBI Taxonomy" id="435909"/>
    <lineage>
        <taxon>Bacteria</taxon>
        <taxon>Bacillati</taxon>
        <taxon>Bacillota</taxon>
        <taxon>Bacilli</taxon>
        <taxon>Bacillales</taxon>
        <taxon>Bacillaceae</taxon>
        <taxon>Halobacillus</taxon>
    </lineage>
</organism>
<dbReference type="InterPro" id="IPR003810">
    <property type="entry name" value="Mntp/YtaF"/>
</dbReference>
<evidence type="ECO:0000313" key="6">
    <source>
        <dbReference type="EMBL" id="MFC7321116.1"/>
    </source>
</evidence>
<dbReference type="PANTHER" id="PTHR35529">
    <property type="entry name" value="MANGANESE EFFLUX PUMP MNTP-RELATED"/>
    <property type="match status" value="1"/>
</dbReference>
<sequence>MGTMLFTLLFVIAVSLDSFGIGCMIGLKKIQLSIKAVGAIAFLSGLCFLLSASIGHLLLPFVDAKLFESLGAMAFILLGLFFIWSNYRKPAEKEQDNIWTQPARILQSPEAADVDHSGGIHGKEVWLLGLALSLDTIGAGVSGVFIGIPPFFTAGLIFLMTSAMLYGGLKSGAKLSHKLDYLSALPGFLLIIIGIIKLV</sequence>
<keyword evidence="2 5" id="KW-0812">Transmembrane</keyword>
<dbReference type="PANTHER" id="PTHR35529:SF2">
    <property type="entry name" value="SPORULATION PROTEIN YTAF-RELATED"/>
    <property type="match status" value="1"/>
</dbReference>
<gene>
    <name evidence="6" type="ORF">ACFQMN_09510</name>
</gene>
<keyword evidence="3 5" id="KW-1133">Transmembrane helix</keyword>